<dbReference type="GO" id="GO:0005829">
    <property type="term" value="C:cytosol"/>
    <property type="evidence" value="ECO:0007669"/>
    <property type="project" value="UniProtKB-SubCell"/>
</dbReference>
<evidence type="ECO:0000313" key="21">
    <source>
        <dbReference type="EMBL" id="NXT69412.1"/>
    </source>
</evidence>
<dbReference type="GO" id="GO:0005929">
    <property type="term" value="C:cilium"/>
    <property type="evidence" value="ECO:0007669"/>
    <property type="project" value="UniProtKB-SubCell"/>
</dbReference>
<evidence type="ECO:0000256" key="5">
    <source>
        <dbReference type="ARBA" id="ARBA00004514"/>
    </source>
</evidence>
<dbReference type="GO" id="GO:0005634">
    <property type="term" value="C:nucleus"/>
    <property type="evidence" value="ECO:0007669"/>
    <property type="project" value="UniProtKB-SubCell"/>
</dbReference>
<dbReference type="GO" id="GO:1904263">
    <property type="term" value="P:positive regulation of TORC1 signaling"/>
    <property type="evidence" value="ECO:0007669"/>
    <property type="project" value="TreeGrafter"/>
</dbReference>
<feature type="region of interest" description="Disordered" evidence="19">
    <location>
        <begin position="32"/>
        <end position="84"/>
    </location>
</feature>
<evidence type="ECO:0000256" key="4">
    <source>
        <dbReference type="ARBA" id="ARBA00004300"/>
    </source>
</evidence>
<evidence type="ECO:0000256" key="3">
    <source>
        <dbReference type="ARBA" id="ARBA00004186"/>
    </source>
</evidence>
<comment type="similarity">
    <text evidence="7">Belongs to the folliculin family.</text>
</comment>
<organism evidence="21 22">
    <name type="scientific">Chaetops frenatus</name>
    <name type="common">Rufous rock-jumper</name>
    <dbReference type="NCBI Taxonomy" id="221966"/>
    <lineage>
        <taxon>Eukaryota</taxon>
        <taxon>Metazoa</taxon>
        <taxon>Chordata</taxon>
        <taxon>Craniata</taxon>
        <taxon>Vertebrata</taxon>
        <taxon>Euteleostomi</taxon>
        <taxon>Archelosauria</taxon>
        <taxon>Archosauria</taxon>
        <taxon>Dinosauria</taxon>
        <taxon>Saurischia</taxon>
        <taxon>Theropoda</taxon>
        <taxon>Coelurosauria</taxon>
        <taxon>Aves</taxon>
        <taxon>Neognathae</taxon>
        <taxon>Neoaves</taxon>
        <taxon>Telluraves</taxon>
        <taxon>Australaves</taxon>
        <taxon>Passeriformes</taxon>
        <taxon>Picathartidae</taxon>
        <taxon>Chaetops</taxon>
    </lineage>
</organism>
<evidence type="ECO:0000256" key="8">
    <source>
        <dbReference type="ARBA" id="ARBA00021824"/>
    </source>
</evidence>
<reference evidence="21 22" key="1">
    <citation type="submission" date="2019-09" db="EMBL/GenBank/DDBJ databases">
        <title>Bird 10,000 Genomes (B10K) Project - Family phase.</title>
        <authorList>
            <person name="Zhang G."/>
        </authorList>
    </citation>
    <scope>NUCLEOTIDE SEQUENCE [LARGE SCALE GENOMIC DNA]</scope>
    <source>
        <strain evidence="21">B10K-DU-012-41</strain>
    </source>
</reference>
<dbReference type="InterPro" id="IPR037521">
    <property type="entry name" value="FLCN/SMCR8_DENN"/>
</dbReference>
<dbReference type="PROSITE" id="PS51834">
    <property type="entry name" value="DENN_FLCN_SMCR8"/>
    <property type="match status" value="1"/>
</dbReference>
<keyword evidence="10" id="KW-0963">Cytoplasm</keyword>
<keyword evidence="15" id="KW-0458">Lysosome</keyword>
<dbReference type="Pfam" id="PF16692">
    <property type="entry name" value="Folliculin_C"/>
    <property type="match status" value="1"/>
</dbReference>
<evidence type="ECO:0000256" key="6">
    <source>
        <dbReference type="ARBA" id="ARBA00004656"/>
    </source>
</evidence>
<comment type="subcellular location">
    <subcellularLocation>
        <location evidence="2">Cell projection</location>
        <location evidence="2">Cilium</location>
    </subcellularLocation>
    <subcellularLocation>
        <location evidence="4">Cytoplasm</location>
        <location evidence="4">Cytoskeleton</location>
        <location evidence="4">Microtubule organizing center</location>
        <location evidence="4">Centrosome</location>
    </subcellularLocation>
    <subcellularLocation>
        <location evidence="3">Cytoplasm</location>
        <location evidence="3">Cytoskeleton</location>
        <location evidence="3">Spindle</location>
    </subcellularLocation>
    <subcellularLocation>
        <location evidence="5">Cytoplasm</location>
        <location evidence="5">Cytosol</location>
    </subcellularLocation>
    <subcellularLocation>
        <location evidence="6">Lysosome membrane</location>
    </subcellularLocation>
    <subcellularLocation>
        <location evidence="1">Nucleus</location>
    </subcellularLocation>
</comment>
<dbReference type="GO" id="GO:0005819">
    <property type="term" value="C:spindle"/>
    <property type="evidence" value="ECO:0007669"/>
    <property type="project" value="UniProtKB-SubCell"/>
</dbReference>
<dbReference type="GO" id="GO:0000122">
    <property type="term" value="P:negative regulation of transcription by RNA polymerase II"/>
    <property type="evidence" value="ECO:0007669"/>
    <property type="project" value="UniProtKB-ARBA"/>
</dbReference>
<accession>A0A7L3ELA0</accession>
<dbReference type="GO" id="GO:0005765">
    <property type="term" value="C:lysosomal membrane"/>
    <property type="evidence" value="ECO:0007669"/>
    <property type="project" value="UniProtKB-SubCell"/>
</dbReference>
<dbReference type="Proteomes" id="UP000563107">
    <property type="component" value="Unassembled WGS sequence"/>
</dbReference>
<keyword evidence="11" id="KW-0597">Phosphoprotein</keyword>
<evidence type="ECO:0000256" key="18">
    <source>
        <dbReference type="ARBA" id="ARBA00064705"/>
    </source>
</evidence>
<feature type="non-terminal residue" evidence="21">
    <location>
        <position position="1"/>
    </location>
</feature>
<dbReference type="InterPro" id="IPR021713">
    <property type="entry name" value="Folliculin"/>
</dbReference>
<gene>
    <name evidence="21" type="primary">Flcn</name>
    <name evidence="21" type="ORF">CHAFRE_R07876</name>
</gene>
<sequence>MNAIVALCHFCELHGPRTLFCTEVLHSPLPQGAGSGDISGQNEQAEEEEGGIQMSSRIRSHSPAEGASADSSSPGPKKSDMCEASGCRSLAGGHPGYVSHDKETSIKYVSHQHPNHPQLFSIVRQACVRSLSCEVCPGREGPIFFGDEQHGFVFSHTFFIKDSLARGFQRWYSIITIMMDRIYLINSWPFLLGKIRGIIDELQGKALKVFEAEQFGCPQRAQRMNTAFTPFLHQRNGNAARSLTSLTNDENLWACLHTSFAWLLKACGSRLTEKLLEGAPTEDTLVQMEKLADLKEESEGWDGSEEEEKPLSQPDVVEGQELSKSSPETSLMPDCNSWNVAHRRLSVFRSLRHMRQVLGASAFRMLAWHVLMGNQVIWKARDMDLVQSAFDVLRTMLPIGCVRIIPYSDQYEEAYRCNFLGLSPHVQIPPHILSSEFAVLVEVRAATRSSLYPTLFDDEQSLNKYEFVVTSGSPVAADRVGPTILNKIEAALTNQNLSVDVVDQCLVCLKEEWMNKVKVLFKFTKVDSRPKEDTQKLLSILGAAEEDNVKLLKFWMTGLSKTYKSHLMSTVRSPTSSESRN</sequence>
<evidence type="ECO:0000313" key="22">
    <source>
        <dbReference type="Proteomes" id="UP000563107"/>
    </source>
</evidence>
<keyword evidence="14" id="KW-0206">Cytoskeleton</keyword>
<evidence type="ECO:0000256" key="1">
    <source>
        <dbReference type="ARBA" id="ARBA00004123"/>
    </source>
</evidence>
<evidence type="ECO:0000256" key="7">
    <source>
        <dbReference type="ARBA" id="ARBA00009987"/>
    </source>
</evidence>
<dbReference type="Pfam" id="PF11704">
    <property type="entry name" value="Folliculin"/>
    <property type="match status" value="1"/>
</dbReference>
<dbReference type="PANTHER" id="PTHR31441">
    <property type="entry name" value="FOLLICULIN FAMILY MEMBER"/>
    <property type="match status" value="1"/>
</dbReference>
<evidence type="ECO:0000256" key="2">
    <source>
        <dbReference type="ARBA" id="ARBA00004138"/>
    </source>
</evidence>
<name>A0A7L3ELA0_9PASS</name>
<evidence type="ECO:0000256" key="9">
    <source>
        <dbReference type="ARBA" id="ARBA00022468"/>
    </source>
</evidence>
<feature type="region of interest" description="Disordered" evidence="19">
    <location>
        <begin position="296"/>
        <end position="330"/>
    </location>
</feature>
<evidence type="ECO:0000256" key="17">
    <source>
        <dbReference type="ARBA" id="ARBA00023273"/>
    </source>
</evidence>
<dbReference type="GO" id="GO:0035556">
    <property type="term" value="P:intracellular signal transduction"/>
    <property type="evidence" value="ECO:0007669"/>
    <property type="project" value="UniProtKB-ARBA"/>
</dbReference>
<dbReference type="GO" id="GO:0009968">
    <property type="term" value="P:negative regulation of signal transduction"/>
    <property type="evidence" value="ECO:0007669"/>
    <property type="project" value="UniProtKB-ARBA"/>
</dbReference>
<evidence type="ECO:0000256" key="16">
    <source>
        <dbReference type="ARBA" id="ARBA00023242"/>
    </source>
</evidence>
<keyword evidence="13" id="KW-0472">Membrane</keyword>
<dbReference type="InterPro" id="IPR032035">
    <property type="entry name" value="Folliculin_DENN"/>
</dbReference>
<proteinExistence type="inferred from homology"/>
<evidence type="ECO:0000259" key="20">
    <source>
        <dbReference type="PROSITE" id="PS51834"/>
    </source>
</evidence>
<dbReference type="InterPro" id="IPR044886">
    <property type="entry name" value="FLCN_DENN_C_sf"/>
</dbReference>
<evidence type="ECO:0000256" key="13">
    <source>
        <dbReference type="ARBA" id="ARBA00023136"/>
    </source>
</evidence>
<dbReference type="GO" id="GO:0005096">
    <property type="term" value="F:GTPase activator activity"/>
    <property type="evidence" value="ECO:0007669"/>
    <property type="project" value="UniProtKB-KW"/>
</dbReference>
<evidence type="ECO:0000256" key="10">
    <source>
        <dbReference type="ARBA" id="ARBA00022490"/>
    </source>
</evidence>
<feature type="compositionally biased region" description="Acidic residues" evidence="19">
    <location>
        <begin position="299"/>
        <end position="308"/>
    </location>
</feature>
<evidence type="ECO:0000256" key="11">
    <source>
        <dbReference type="ARBA" id="ARBA00022553"/>
    </source>
</evidence>
<protein>
    <recommendedName>
        <fullName evidence="8">Folliculin</fullName>
    </recommendedName>
</protein>
<feature type="domain" description="UDENN FLCN/SMCR8-type" evidence="20">
    <location>
        <begin position="88"/>
        <end position="560"/>
    </location>
</feature>
<evidence type="ECO:0000256" key="19">
    <source>
        <dbReference type="SAM" id="MobiDB-lite"/>
    </source>
</evidence>
<keyword evidence="12" id="KW-0175">Coiled coil</keyword>
<feature type="non-terminal residue" evidence="21">
    <location>
        <position position="581"/>
    </location>
</feature>
<dbReference type="EMBL" id="VZTR01025311">
    <property type="protein sequence ID" value="NXT69412.1"/>
    <property type="molecule type" value="Genomic_DNA"/>
</dbReference>
<dbReference type="Gene3D" id="1.10.10.1730">
    <property type="entry name" value="Folliculin"/>
    <property type="match status" value="1"/>
</dbReference>
<keyword evidence="22" id="KW-1185">Reference proteome</keyword>
<keyword evidence="17" id="KW-0966">Cell projection</keyword>
<dbReference type="AlphaFoldDB" id="A0A7L3ELA0"/>
<evidence type="ECO:0000256" key="15">
    <source>
        <dbReference type="ARBA" id="ARBA00023228"/>
    </source>
</evidence>
<comment type="caution">
    <text evidence="21">The sequence shown here is derived from an EMBL/GenBank/DDBJ whole genome shotgun (WGS) entry which is preliminary data.</text>
</comment>
<evidence type="ECO:0000256" key="12">
    <source>
        <dbReference type="ARBA" id="ARBA00023054"/>
    </source>
</evidence>
<dbReference type="GO" id="GO:0030511">
    <property type="term" value="P:positive regulation of transforming growth factor beta receptor signaling pathway"/>
    <property type="evidence" value="ECO:0007669"/>
    <property type="project" value="TreeGrafter"/>
</dbReference>
<dbReference type="FunFam" id="3.40.50.12430:FF:000001">
    <property type="entry name" value="Folliculin"/>
    <property type="match status" value="1"/>
</dbReference>
<keyword evidence="16" id="KW-0539">Nucleus</keyword>
<dbReference type="FunFam" id="1.10.10.1730:FF:000001">
    <property type="entry name" value="Folliculin"/>
    <property type="match status" value="1"/>
</dbReference>
<keyword evidence="9" id="KW-0343">GTPase activation</keyword>
<comment type="subunit">
    <text evidence="18">Interacts (via C-terminus) with FNIP1 or FNIP2 (via C-terminus). Component of the lysosomal folliculin complex (LFC), composed of FLCN, FNIP1 (or FNIP2), RagA/RRAGA or RagB/RRAGB GDP-bound, RagC/RRAGC or RagD/RRAGD GTP-bound, and Ragulator. Interaction with FNIP1 or FNIP2 mediates indirect interaction with the PRKAA1, PRKAB1 and PRKAG1 subunits of 5'-AMP-activated protein kinase (AMPK). Interacts with HSP90AA1 in the presence of FNIP1. Interacts with HSP70, STUB1, CDC37, AHSA1, CCT2, STIP1, PTGES3 and PPP5C. Interacts with GABARAP; interaction takes place in the presence of FNIP1 and/or FNIP2. Interacts with RILP; the interaction is direct and promotes association between RILP and RAB34. Interacts with KIF3A and KIF3B. Interacts with lactate dehydrogenase LDHA, but not LDHB; the interaction is direct, may preferentially bind LDHA dimers rather than tetramers, and regulates LDHA activity, acting as an uncompetitive inhibitor.</text>
</comment>
<dbReference type="InterPro" id="IPR037520">
    <property type="entry name" value="Folliculin/SMCR8_longin"/>
</dbReference>
<evidence type="ECO:0000256" key="14">
    <source>
        <dbReference type="ARBA" id="ARBA00023212"/>
    </source>
</evidence>
<dbReference type="Gene3D" id="3.40.50.12430">
    <property type="match status" value="1"/>
</dbReference>
<dbReference type="GO" id="GO:0005813">
    <property type="term" value="C:centrosome"/>
    <property type="evidence" value="ECO:0007669"/>
    <property type="project" value="UniProtKB-SubCell"/>
</dbReference>
<dbReference type="PANTHER" id="PTHR31441:SF2">
    <property type="entry name" value="FOLLICULIN"/>
    <property type="match status" value="1"/>
</dbReference>